<dbReference type="SUPFAM" id="SSF53146">
    <property type="entry name" value="Nitrogenase accessory factor-like"/>
    <property type="match status" value="1"/>
</dbReference>
<sequence>MKICISSTGKEKNSIMDERFGRCQYFVIFDTETKEFKALENAGVTSAHGAGIAAGQQIVDEKVEVVITGHMGPNAMKVLQGGNIKVYKGQGKAIEEEIRLFQEGKLEEINQAGPAHFGMGNRARGSW</sequence>
<dbReference type="PANTHER" id="PTHR42983">
    <property type="entry name" value="DINITROGENASE IRON-MOLYBDENUM COFACTOR PROTEIN-RELATED"/>
    <property type="match status" value="1"/>
</dbReference>
<dbReference type="InterPro" id="IPR003731">
    <property type="entry name" value="Di-Nase_FeMo-co_biosynth"/>
</dbReference>
<keyword evidence="3" id="KW-1185">Reference proteome</keyword>
<dbReference type="OrthoDB" id="9807451at2"/>
<evidence type="ECO:0000313" key="2">
    <source>
        <dbReference type="EMBL" id="QEK13014.1"/>
    </source>
</evidence>
<dbReference type="Pfam" id="PF02579">
    <property type="entry name" value="Nitro_FeMo-Co"/>
    <property type="match status" value="1"/>
</dbReference>
<dbReference type="AlphaFoldDB" id="A0A5C0SHW3"/>
<gene>
    <name evidence="2" type="ORF">FQB35_12160</name>
</gene>
<evidence type="ECO:0000259" key="1">
    <source>
        <dbReference type="Pfam" id="PF02579"/>
    </source>
</evidence>
<dbReference type="InterPro" id="IPR036105">
    <property type="entry name" value="DiNase_FeMo-co_biosyn_sf"/>
</dbReference>
<dbReference type="Proteomes" id="UP000324646">
    <property type="component" value="Chromosome"/>
</dbReference>
<dbReference type="InterPro" id="IPR033913">
    <property type="entry name" value="MTH1175_dom"/>
</dbReference>
<dbReference type="EMBL" id="CP042243">
    <property type="protein sequence ID" value="QEK13014.1"/>
    <property type="molecule type" value="Genomic_DNA"/>
</dbReference>
<dbReference type="CDD" id="cd00851">
    <property type="entry name" value="MTH1175"/>
    <property type="match status" value="1"/>
</dbReference>
<dbReference type="KEGG" id="crs:FQB35_12160"/>
<proteinExistence type="predicted"/>
<dbReference type="RefSeq" id="WP_148810151.1">
    <property type="nucleotide sequence ID" value="NZ_CP042243.1"/>
</dbReference>
<reference evidence="2 3" key="1">
    <citation type="submission" date="2019-07" db="EMBL/GenBank/DDBJ databases">
        <title>Complete genome of Crassaminicella thermophila SY095.</title>
        <authorList>
            <person name="Li X."/>
        </authorList>
    </citation>
    <scope>NUCLEOTIDE SEQUENCE [LARGE SCALE GENOMIC DNA]</scope>
    <source>
        <strain evidence="2 3">SY095</strain>
    </source>
</reference>
<dbReference type="Gene3D" id="3.30.420.130">
    <property type="entry name" value="Dinitrogenase iron-molybdenum cofactor biosynthesis domain"/>
    <property type="match status" value="1"/>
</dbReference>
<dbReference type="PANTHER" id="PTHR42983:SF1">
    <property type="entry name" value="IRON-MOLYBDENUM PROTEIN"/>
    <property type="match status" value="1"/>
</dbReference>
<evidence type="ECO:0000313" key="3">
    <source>
        <dbReference type="Proteomes" id="UP000324646"/>
    </source>
</evidence>
<name>A0A5C0SHW3_CRATE</name>
<feature type="domain" description="Dinitrogenase iron-molybdenum cofactor biosynthesis" evidence="1">
    <location>
        <begin position="13"/>
        <end position="102"/>
    </location>
</feature>
<protein>
    <submittedName>
        <fullName evidence="2">Diguanylate cyclase</fullName>
    </submittedName>
</protein>
<accession>A0A5C0SHW3</accession>
<organism evidence="2 3">
    <name type="scientific">Crassaminicella thermophila</name>
    <dbReference type="NCBI Taxonomy" id="2599308"/>
    <lineage>
        <taxon>Bacteria</taxon>
        <taxon>Bacillati</taxon>
        <taxon>Bacillota</taxon>
        <taxon>Clostridia</taxon>
        <taxon>Eubacteriales</taxon>
        <taxon>Clostridiaceae</taxon>
        <taxon>Crassaminicella</taxon>
    </lineage>
</organism>